<feature type="domain" description="Multidrug resistance protein MdtA-like alpha-helical hairpin" evidence="5">
    <location>
        <begin position="104"/>
        <end position="173"/>
    </location>
</feature>
<dbReference type="Pfam" id="PF25876">
    <property type="entry name" value="HH_MFP_RND"/>
    <property type="match status" value="1"/>
</dbReference>
<dbReference type="PANTHER" id="PTHR30158:SF3">
    <property type="entry name" value="MULTIDRUG EFFLUX PUMP SUBUNIT ACRA-RELATED"/>
    <property type="match status" value="1"/>
</dbReference>
<organism evidence="9 10">
    <name type="scientific">Rhizosaccharibacter radicis</name>
    <dbReference type="NCBI Taxonomy" id="2782605"/>
    <lineage>
        <taxon>Bacteria</taxon>
        <taxon>Pseudomonadati</taxon>
        <taxon>Pseudomonadota</taxon>
        <taxon>Alphaproteobacteria</taxon>
        <taxon>Acetobacterales</taxon>
        <taxon>Acetobacteraceae</taxon>
        <taxon>Rhizosaccharibacter</taxon>
    </lineage>
</organism>
<dbReference type="PROSITE" id="PS51257">
    <property type="entry name" value="PROKAR_LIPOPROTEIN"/>
    <property type="match status" value="1"/>
</dbReference>
<dbReference type="Gene3D" id="2.40.30.170">
    <property type="match status" value="1"/>
</dbReference>
<dbReference type="SUPFAM" id="SSF111369">
    <property type="entry name" value="HlyD-like secretion proteins"/>
    <property type="match status" value="1"/>
</dbReference>
<dbReference type="Gene3D" id="2.40.420.20">
    <property type="match status" value="1"/>
</dbReference>
<evidence type="ECO:0000259" key="8">
    <source>
        <dbReference type="Pfam" id="PF25967"/>
    </source>
</evidence>
<evidence type="ECO:0000256" key="4">
    <source>
        <dbReference type="SAM" id="SignalP"/>
    </source>
</evidence>
<feature type="region of interest" description="Disordered" evidence="3">
    <location>
        <begin position="371"/>
        <end position="393"/>
    </location>
</feature>
<evidence type="ECO:0000259" key="6">
    <source>
        <dbReference type="Pfam" id="PF25917"/>
    </source>
</evidence>
<evidence type="ECO:0000313" key="10">
    <source>
        <dbReference type="Proteomes" id="UP001524547"/>
    </source>
</evidence>
<evidence type="ECO:0000313" key="9">
    <source>
        <dbReference type="EMBL" id="MCQ8241094.1"/>
    </source>
</evidence>
<comment type="subcellular location">
    <subcellularLocation>
        <location evidence="1">Cell envelope</location>
    </subcellularLocation>
</comment>
<dbReference type="NCBIfam" id="TIGR01730">
    <property type="entry name" value="RND_mfp"/>
    <property type="match status" value="1"/>
</dbReference>
<evidence type="ECO:0000256" key="1">
    <source>
        <dbReference type="ARBA" id="ARBA00004196"/>
    </source>
</evidence>
<evidence type="ECO:0000256" key="3">
    <source>
        <dbReference type="SAM" id="MobiDB-lite"/>
    </source>
</evidence>
<comment type="similarity">
    <text evidence="2">Belongs to the membrane fusion protein (MFP) (TC 8.A.1) family.</text>
</comment>
<feature type="domain" description="Multidrug resistance protein MdtA-like beta-barrel" evidence="7">
    <location>
        <begin position="210"/>
        <end position="300"/>
    </location>
</feature>
<keyword evidence="10" id="KW-1185">Reference proteome</keyword>
<dbReference type="PANTHER" id="PTHR30158">
    <property type="entry name" value="ACRA/E-RELATED COMPONENT OF DRUG EFFLUX TRANSPORTER"/>
    <property type="match status" value="1"/>
</dbReference>
<sequence>MRPAASLSIALLPIVALLATAGCDDHKNQQQAAPPPPEVSVLTIQPRAVTLETDLPGRASAFRISQVRPQVGGVILRRLFTEGDDVREGQQLYQIDPAPFRASLDSARAAVARAQAGVVSNGLIVKRYGPLAQAQAVSKQDLSNAQASLQQSQADVQSGRAQVETAEINLAYTKVLSPISGRTGRSAYTEGALVTQNQTDSLVTVTQLDPIYVDVTQPVSTLLRFRRELNSGQIKPAGDGSAQVKLLLEDGTPFDQTGKLQFSEVNVDQTTGSVTLRAIFPNPQRLLLPGMFVREKIEEGVQPGAFLVPQRAVGHTPKGEATVLLVGPDNKVQSRTIRTDRAIGNDWLVSGGLKAGDKVIVAGQMKAHPGTVVRPSEVKPDELTPGGSAGGDG</sequence>
<keyword evidence="4" id="KW-0732">Signal</keyword>
<evidence type="ECO:0000256" key="2">
    <source>
        <dbReference type="ARBA" id="ARBA00009477"/>
    </source>
</evidence>
<dbReference type="Gene3D" id="2.40.50.100">
    <property type="match status" value="1"/>
</dbReference>
<feature type="signal peptide" evidence="4">
    <location>
        <begin position="1"/>
        <end position="21"/>
    </location>
</feature>
<dbReference type="InterPro" id="IPR058624">
    <property type="entry name" value="MdtA-like_HH"/>
</dbReference>
<dbReference type="RefSeq" id="WP_422919837.1">
    <property type="nucleotide sequence ID" value="NZ_JAMZEJ010000005.1"/>
</dbReference>
<dbReference type="Proteomes" id="UP001524547">
    <property type="component" value="Unassembled WGS sequence"/>
</dbReference>
<accession>A0ABT1VZD8</accession>
<dbReference type="InterPro" id="IPR058627">
    <property type="entry name" value="MdtA-like_C"/>
</dbReference>
<dbReference type="InterPro" id="IPR058626">
    <property type="entry name" value="MdtA-like_b-barrel"/>
</dbReference>
<feature type="chain" id="PRO_5047293551" evidence="4">
    <location>
        <begin position="22"/>
        <end position="393"/>
    </location>
</feature>
<protein>
    <submittedName>
        <fullName evidence="9">Efflux RND transporter periplasmic adaptor subunit</fullName>
    </submittedName>
</protein>
<feature type="domain" description="Multidrug resistance protein MdtA-like C-terminal permuted SH3" evidence="8">
    <location>
        <begin position="305"/>
        <end position="363"/>
    </location>
</feature>
<dbReference type="InterPro" id="IPR058625">
    <property type="entry name" value="MdtA-like_BSH"/>
</dbReference>
<gene>
    <name evidence="9" type="ORF">NFI88_09610</name>
</gene>
<feature type="domain" description="Multidrug resistance protein MdtA-like barrel-sandwich hybrid" evidence="6">
    <location>
        <begin position="64"/>
        <end position="206"/>
    </location>
</feature>
<comment type="caution">
    <text evidence="9">The sequence shown here is derived from an EMBL/GenBank/DDBJ whole genome shotgun (WGS) entry which is preliminary data.</text>
</comment>
<dbReference type="Pfam" id="PF25917">
    <property type="entry name" value="BSH_RND"/>
    <property type="match status" value="1"/>
</dbReference>
<dbReference type="EMBL" id="JAMZEJ010000005">
    <property type="protein sequence ID" value="MCQ8241094.1"/>
    <property type="molecule type" value="Genomic_DNA"/>
</dbReference>
<dbReference type="Pfam" id="PF25967">
    <property type="entry name" value="RND-MFP_C"/>
    <property type="match status" value="1"/>
</dbReference>
<proteinExistence type="inferred from homology"/>
<reference evidence="9 10" key="1">
    <citation type="submission" date="2022-06" db="EMBL/GenBank/DDBJ databases">
        <title>Rhizosaccharibacter gen. nov. sp. nov. KSS12, endophytic bacteria isolated from sugarcane.</title>
        <authorList>
            <person name="Pitiwittayakul N."/>
        </authorList>
    </citation>
    <scope>NUCLEOTIDE SEQUENCE [LARGE SCALE GENOMIC DNA]</scope>
    <source>
        <strain evidence="9 10">KSS12</strain>
    </source>
</reference>
<name>A0ABT1VZD8_9PROT</name>
<dbReference type="InterPro" id="IPR006143">
    <property type="entry name" value="RND_pump_MFP"/>
</dbReference>
<dbReference type="Pfam" id="PF25944">
    <property type="entry name" value="Beta-barrel_RND"/>
    <property type="match status" value="1"/>
</dbReference>
<evidence type="ECO:0000259" key="7">
    <source>
        <dbReference type="Pfam" id="PF25944"/>
    </source>
</evidence>
<evidence type="ECO:0000259" key="5">
    <source>
        <dbReference type="Pfam" id="PF25876"/>
    </source>
</evidence>
<dbReference type="Gene3D" id="1.10.287.470">
    <property type="entry name" value="Helix hairpin bin"/>
    <property type="match status" value="1"/>
</dbReference>